<evidence type="ECO:0000313" key="2">
    <source>
        <dbReference type="EMBL" id="KAG0148521.1"/>
    </source>
</evidence>
<keyword evidence="3" id="KW-1185">Reference proteome</keyword>
<name>A0A9P6TDK1_9BASI</name>
<comment type="caution">
    <text evidence="2">The sequence shown here is derived from an EMBL/GenBank/DDBJ whole genome shotgun (WGS) entry which is preliminary data.</text>
</comment>
<dbReference type="AlphaFoldDB" id="A0A9P6TDK1"/>
<proteinExistence type="predicted"/>
<evidence type="ECO:0000313" key="3">
    <source>
        <dbReference type="Proteomes" id="UP000886653"/>
    </source>
</evidence>
<protein>
    <submittedName>
        <fullName evidence="2">Uncharacterized protein</fullName>
    </submittedName>
</protein>
<feature type="region of interest" description="Disordered" evidence="1">
    <location>
        <begin position="1"/>
        <end position="47"/>
    </location>
</feature>
<accession>A0A9P6TDK1</accession>
<dbReference type="Proteomes" id="UP000886653">
    <property type="component" value="Unassembled WGS sequence"/>
</dbReference>
<sequence>MPLELSSTSSSEFQTGAPTSIEAQEDAPKTSLPAETTTPCPCEARGTEELRPPLSVAAKSAFWWPRKNSQTHSAVPDLKDIGSPNSSRAVHPAWKTFLFYFYLL</sequence>
<feature type="compositionally biased region" description="Polar residues" evidence="1">
    <location>
        <begin position="1"/>
        <end position="22"/>
    </location>
</feature>
<reference evidence="2" key="1">
    <citation type="submission" date="2013-11" db="EMBL/GenBank/DDBJ databases">
        <title>Genome sequence of the fusiform rust pathogen reveals effectors for host alternation and coevolution with pine.</title>
        <authorList>
            <consortium name="DOE Joint Genome Institute"/>
            <person name="Smith K."/>
            <person name="Pendleton A."/>
            <person name="Kubisiak T."/>
            <person name="Anderson C."/>
            <person name="Salamov A."/>
            <person name="Aerts A."/>
            <person name="Riley R."/>
            <person name="Clum A."/>
            <person name="Lindquist E."/>
            <person name="Ence D."/>
            <person name="Campbell M."/>
            <person name="Kronenberg Z."/>
            <person name="Feau N."/>
            <person name="Dhillon B."/>
            <person name="Hamelin R."/>
            <person name="Burleigh J."/>
            <person name="Smith J."/>
            <person name="Yandell M."/>
            <person name="Nelson C."/>
            <person name="Grigoriev I."/>
            <person name="Davis J."/>
        </authorList>
    </citation>
    <scope>NUCLEOTIDE SEQUENCE</scope>
    <source>
        <strain evidence="2">G11</strain>
    </source>
</reference>
<dbReference type="EMBL" id="MU167236">
    <property type="protein sequence ID" value="KAG0148521.1"/>
    <property type="molecule type" value="Genomic_DNA"/>
</dbReference>
<organism evidence="2 3">
    <name type="scientific">Cronartium quercuum f. sp. fusiforme G11</name>
    <dbReference type="NCBI Taxonomy" id="708437"/>
    <lineage>
        <taxon>Eukaryota</taxon>
        <taxon>Fungi</taxon>
        <taxon>Dikarya</taxon>
        <taxon>Basidiomycota</taxon>
        <taxon>Pucciniomycotina</taxon>
        <taxon>Pucciniomycetes</taxon>
        <taxon>Pucciniales</taxon>
        <taxon>Coleosporiaceae</taxon>
        <taxon>Cronartium</taxon>
    </lineage>
</organism>
<evidence type="ECO:0000256" key="1">
    <source>
        <dbReference type="SAM" id="MobiDB-lite"/>
    </source>
</evidence>
<gene>
    <name evidence="2" type="ORF">CROQUDRAFT_90241</name>
</gene>